<evidence type="ECO:0000313" key="2">
    <source>
        <dbReference type="Proteomes" id="UP000288805"/>
    </source>
</evidence>
<gene>
    <name evidence="1" type="ORF">CK203_032641</name>
</gene>
<sequence>MESTCGEKEKRSPRIVGESAVDFNSSFSSLLLCWMDDFIPSLFATTIAAGQTSPIPRRRVDLLLTYTIVSPLVGLSEFGEVGITTELGRAADSKTNNDIIHNPSDLDHFMHFHVNHLRLPVLCSVCFQGTYIFPVFTQVPFENLQEAYCMALCNIKKGIEEAQQEYASFIKATYVQLGELTHTNYP</sequence>
<dbReference type="PANTHER" id="PTHR48268:SF2">
    <property type="entry name" value="PROTEIN KNATM"/>
    <property type="match status" value="1"/>
</dbReference>
<dbReference type="InterPro" id="IPR053363">
    <property type="entry name" value="Leaf_patterning_domain"/>
</dbReference>
<accession>A0A438HXN5</accession>
<organism evidence="1 2">
    <name type="scientific">Vitis vinifera</name>
    <name type="common">Grape</name>
    <dbReference type="NCBI Taxonomy" id="29760"/>
    <lineage>
        <taxon>Eukaryota</taxon>
        <taxon>Viridiplantae</taxon>
        <taxon>Streptophyta</taxon>
        <taxon>Embryophyta</taxon>
        <taxon>Tracheophyta</taxon>
        <taxon>Spermatophyta</taxon>
        <taxon>Magnoliopsida</taxon>
        <taxon>eudicotyledons</taxon>
        <taxon>Gunneridae</taxon>
        <taxon>Pentapetalae</taxon>
        <taxon>rosids</taxon>
        <taxon>Vitales</taxon>
        <taxon>Vitaceae</taxon>
        <taxon>Viteae</taxon>
        <taxon>Vitis</taxon>
    </lineage>
</organism>
<dbReference type="PANTHER" id="PTHR48268">
    <property type="entry name" value="HOMEOBOX PROTEIN KNOTTED-1-LIKE 6 ISOFORM X1"/>
    <property type="match status" value="1"/>
</dbReference>
<reference evidence="1 2" key="1">
    <citation type="journal article" date="2018" name="PLoS Genet.">
        <title>Population sequencing reveals clonal diversity and ancestral inbreeding in the grapevine cultivar Chardonnay.</title>
        <authorList>
            <person name="Roach M.J."/>
            <person name="Johnson D.L."/>
            <person name="Bohlmann J."/>
            <person name="van Vuuren H.J."/>
            <person name="Jones S.J."/>
            <person name="Pretorius I.S."/>
            <person name="Schmidt S.A."/>
            <person name="Borneman A.R."/>
        </authorList>
    </citation>
    <scope>NUCLEOTIDE SEQUENCE [LARGE SCALE GENOMIC DNA]</scope>
    <source>
        <strain evidence="2">cv. Chardonnay</strain>
        <tissue evidence="1">Leaf</tissue>
    </source>
</reference>
<comment type="caution">
    <text evidence="1">The sequence shown here is derived from an EMBL/GenBank/DDBJ whole genome shotgun (WGS) entry which is preliminary data.</text>
</comment>
<dbReference type="EMBL" id="QGNW01000166">
    <property type="protein sequence ID" value="RVW89196.1"/>
    <property type="molecule type" value="Genomic_DNA"/>
</dbReference>
<dbReference type="Proteomes" id="UP000288805">
    <property type="component" value="Unassembled WGS sequence"/>
</dbReference>
<protein>
    <submittedName>
        <fullName evidence="1">Uncharacterized protein</fullName>
    </submittedName>
</protein>
<dbReference type="AlphaFoldDB" id="A0A438HXN5"/>
<proteinExistence type="predicted"/>
<evidence type="ECO:0000313" key="1">
    <source>
        <dbReference type="EMBL" id="RVW89196.1"/>
    </source>
</evidence>
<name>A0A438HXN5_VITVI</name>